<dbReference type="GO" id="GO:0005576">
    <property type="term" value="C:extracellular region"/>
    <property type="evidence" value="ECO:0007669"/>
    <property type="project" value="UniProtKB-SubCell"/>
</dbReference>
<dbReference type="CDD" id="cd19423">
    <property type="entry name" value="lipocalin_LTBP1-like"/>
    <property type="match status" value="1"/>
</dbReference>
<dbReference type="Pfam" id="PF03973">
    <property type="entry name" value="Triabin"/>
    <property type="match status" value="1"/>
</dbReference>
<dbReference type="EMBL" id="HP429240">
    <property type="protein sequence ID" value="ADN29740.1"/>
    <property type="molecule type" value="mRNA"/>
</dbReference>
<dbReference type="AlphaFoldDB" id="E2J722"/>
<organism evidence="8">
    <name type="scientific">Triatoma matogrossensis</name>
    <dbReference type="NCBI Taxonomy" id="162370"/>
    <lineage>
        <taxon>Eukaryota</taxon>
        <taxon>Metazoa</taxon>
        <taxon>Ecdysozoa</taxon>
        <taxon>Arthropoda</taxon>
        <taxon>Hexapoda</taxon>
        <taxon>Insecta</taxon>
        <taxon>Pterygota</taxon>
        <taxon>Neoptera</taxon>
        <taxon>Paraneoptera</taxon>
        <taxon>Hemiptera</taxon>
        <taxon>Heteroptera</taxon>
        <taxon>Panheteroptera</taxon>
        <taxon>Cimicomorpha</taxon>
        <taxon>Reduviidae</taxon>
        <taxon>Triatominae</taxon>
        <taxon>Triatoma</taxon>
    </lineage>
</organism>
<evidence type="ECO:0000256" key="1">
    <source>
        <dbReference type="ARBA" id="ARBA00004613"/>
    </source>
</evidence>
<keyword evidence="3" id="KW-0800">Toxin</keyword>
<name>E2J722_9HEMI</name>
<evidence type="ECO:0000256" key="5">
    <source>
        <dbReference type="ARBA" id="ARBA00023240"/>
    </source>
</evidence>
<dbReference type="InterPro" id="IPR005657">
    <property type="entry name" value="Triabi/Procalin"/>
</dbReference>
<evidence type="ECO:0000256" key="4">
    <source>
        <dbReference type="ARBA" id="ARBA00022729"/>
    </source>
</evidence>
<keyword evidence="4 7" id="KW-0732">Signal</keyword>
<feature type="chain" id="PRO_5003160016" evidence="7">
    <location>
        <begin position="19"/>
        <end position="197"/>
    </location>
</feature>
<evidence type="ECO:0000256" key="2">
    <source>
        <dbReference type="ARBA" id="ARBA00022525"/>
    </source>
</evidence>
<accession>E2J722</accession>
<protein>
    <submittedName>
        <fullName evidence="8">Salivary lipocalin</fullName>
    </submittedName>
</protein>
<reference evidence="8" key="1">
    <citation type="journal article" date="2012" name="Am. J. Trop. Med. Hyg.">
        <title>An insight into the sialotranscriptome of Triatoma matogrossensis, a kissing bug associated with fogo selvagem in South America.</title>
        <authorList>
            <person name="Assumpcao T.C."/>
            <person name="Eaton D.P."/>
            <person name="Pham V.M."/>
            <person name="Francischetti I.M."/>
            <person name="Aoki V."/>
            <person name="Hans-Filho G."/>
            <person name="Rivitti E.A."/>
            <person name="Valenzuela J.G."/>
            <person name="Diaz L.A."/>
            <person name="Ribeiro J.M."/>
        </authorList>
    </citation>
    <scope>NUCLEOTIDE SEQUENCE</scope>
    <source>
        <tissue evidence="8">Salivary gland</tissue>
    </source>
</reference>
<feature type="signal peptide" evidence="7">
    <location>
        <begin position="1"/>
        <end position="18"/>
    </location>
</feature>
<comment type="subcellular location">
    <subcellularLocation>
        <location evidence="1">Secreted</location>
    </subcellularLocation>
</comment>
<keyword evidence="5" id="KW-1199">Hemostasis impairing toxin</keyword>
<comment type="similarity">
    <text evidence="6">Belongs to the calycin superfamily. Triabin family.</text>
</comment>
<evidence type="ECO:0000256" key="6">
    <source>
        <dbReference type="ARBA" id="ARBA00034121"/>
    </source>
</evidence>
<dbReference type="SUPFAM" id="SSF50814">
    <property type="entry name" value="Lipocalins"/>
    <property type="match status" value="1"/>
</dbReference>
<dbReference type="Gene3D" id="2.40.128.20">
    <property type="match status" value="1"/>
</dbReference>
<evidence type="ECO:0000313" key="8">
    <source>
        <dbReference type="EMBL" id="ADN29740.1"/>
    </source>
</evidence>
<keyword evidence="2" id="KW-0964">Secreted</keyword>
<evidence type="ECO:0000256" key="3">
    <source>
        <dbReference type="ARBA" id="ARBA00022656"/>
    </source>
</evidence>
<dbReference type="InterPro" id="IPR012674">
    <property type="entry name" value="Calycin"/>
</dbReference>
<dbReference type="GO" id="GO:0090729">
    <property type="term" value="F:toxin activity"/>
    <property type="evidence" value="ECO:0007669"/>
    <property type="project" value="UniProtKB-KW"/>
</dbReference>
<dbReference type="GO" id="GO:0030682">
    <property type="term" value="P:symbiont-mediated perturbation of host defenses"/>
    <property type="evidence" value="ECO:0007669"/>
    <property type="project" value="InterPro"/>
</dbReference>
<sequence length="197" mass="22568">MKTFIAVAFFGILTYAFADDSSAEIKECQNVSPMKSFDSKKFWNGIWFVTKARNGSSSTLCQKFKFVHESGDNLVIRYGFHISDDFYKARCNCSKETEEGKYSSKCTLTNVEKGTSGNFQADFVIIATDYENYAIVYRCVKIGTEIVGDNFLILIPNGAAIKHEEIKNLLFEKQNMLLKDFRTRKTQNCKRIQNNKF</sequence>
<evidence type="ECO:0000256" key="7">
    <source>
        <dbReference type="SAM" id="SignalP"/>
    </source>
</evidence>
<proteinExistence type="evidence at transcript level"/>